<name>A0AAW1SHY4_9CHLO</name>
<dbReference type="Proteomes" id="UP001485043">
    <property type="component" value="Unassembled WGS sequence"/>
</dbReference>
<comment type="caution">
    <text evidence="1">The sequence shown here is derived from an EMBL/GenBank/DDBJ whole genome shotgun (WGS) entry which is preliminary data.</text>
</comment>
<organism evidence="1 2">
    <name type="scientific">Apatococcus fuscideae</name>
    <dbReference type="NCBI Taxonomy" id="2026836"/>
    <lineage>
        <taxon>Eukaryota</taxon>
        <taxon>Viridiplantae</taxon>
        <taxon>Chlorophyta</taxon>
        <taxon>core chlorophytes</taxon>
        <taxon>Trebouxiophyceae</taxon>
        <taxon>Chlorellales</taxon>
        <taxon>Chlorellaceae</taxon>
        <taxon>Apatococcus</taxon>
    </lineage>
</organism>
<sequence>MRAHNAQSCKEADGRVAGGGYDGYWRPLLLDVLARAGCTHLLVNATYMRIWIGETAPHVMMRMYKSVAGP</sequence>
<keyword evidence="2" id="KW-1185">Reference proteome</keyword>
<evidence type="ECO:0000313" key="1">
    <source>
        <dbReference type="EMBL" id="KAK9845668.1"/>
    </source>
</evidence>
<accession>A0AAW1SHY4</accession>
<reference evidence="1 2" key="1">
    <citation type="journal article" date="2024" name="Nat. Commun.">
        <title>Phylogenomics reveals the evolutionary origins of lichenization in chlorophyte algae.</title>
        <authorList>
            <person name="Puginier C."/>
            <person name="Libourel C."/>
            <person name="Otte J."/>
            <person name="Skaloud P."/>
            <person name="Haon M."/>
            <person name="Grisel S."/>
            <person name="Petersen M."/>
            <person name="Berrin J.G."/>
            <person name="Delaux P.M."/>
            <person name="Dal Grande F."/>
            <person name="Keller J."/>
        </authorList>
    </citation>
    <scope>NUCLEOTIDE SEQUENCE [LARGE SCALE GENOMIC DNA]</scope>
    <source>
        <strain evidence="1 2">SAG 2523</strain>
    </source>
</reference>
<evidence type="ECO:0000313" key="2">
    <source>
        <dbReference type="Proteomes" id="UP001485043"/>
    </source>
</evidence>
<proteinExistence type="predicted"/>
<protein>
    <submittedName>
        <fullName evidence="1">Uncharacterized protein</fullName>
    </submittedName>
</protein>
<dbReference type="EMBL" id="JALJOV010001592">
    <property type="protein sequence ID" value="KAK9845668.1"/>
    <property type="molecule type" value="Genomic_DNA"/>
</dbReference>
<dbReference type="AlphaFoldDB" id="A0AAW1SHY4"/>
<gene>
    <name evidence="1" type="ORF">WJX84_008233</name>
</gene>